<dbReference type="PROSITE" id="PS01124">
    <property type="entry name" value="HTH_ARAC_FAMILY_2"/>
    <property type="match status" value="1"/>
</dbReference>
<dbReference type="SUPFAM" id="SSF46689">
    <property type="entry name" value="Homeodomain-like"/>
    <property type="match status" value="1"/>
</dbReference>
<evidence type="ECO:0000259" key="4">
    <source>
        <dbReference type="PROSITE" id="PS01124"/>
    </source>
</evidence>
<dbReference type="Gene3D" id="2.60.120.280">
    <property type="entry name" value="Regulatory protein AraC"/>
    <property type="match status" value="1"/>
</dbReference>
<comment type="caution">
    <text evidence="5">The sequence shown here is derived from an EMBL/GenBank/DDBJ whole genome shotgun (WGS) entry which is preliminary data.</text>
</comment>
<dbReference type="PANTHER" id="PTHR43280">
    <property type="entry name" value="ARAC-FAMILY TRANSCRIPTIONAL REGULATOR"/>
    <property type="match status" value="1"/>
</dbReference>
<feature type="domain" description="HTH araC/xylS-type" evidence="4">
    <location>
        <begin position="189"/>
        <end position="287"/>
    </location>
</feature>
<organism evidence="5 6">
    <name type="scientific">Cohnella hongkongensis</name>
    <dbReference type="NCBI Taxonomy" id="178337"/>
    <lineage>
        <taxon>Bacteria</taxon>
        <taxon>Bacillati</taxon>
        <taxon>Bacillota</taxon>
        <taxon>Bacilli</taxon>
        <taxon>Bacillales</taxon>
        <taxon>Paenibacillaceae</taxon>
        <taxon>Cohnella</taxon>
    </lineage>
</organism>
<keyword evidence="2" id="KW-0238">DNA-binding</keyword>
<evidence type="ECO:0000313" key="5">
    <source>
        <dbReference type="EMBL" id="MFC4598583.1"/>
    </source>
</evidence>
<accession>A0ABV9FC32</accession>
<keyword evidence="1" id="KW-0805">Transcription regulation</keyword>
<keyword evidence="6" id="KW-1185">Reference proteome</keyword>
<dbReference type="InterPro" id="IPR003313">
    <property type="entry name" value="AraC-bd"/>
</dbReference>
<evidence type="ECO:0000256" key="2">
    <source>
        <dbReference type="ARBA" id="ARBA00023125"/>
    </source>
</evidence>
<dbReference type="PANTHER" id="PTHR43280:SF30">
    <property type="entry name" value="MMSAB OPERON REGULATORY PROTEIN"/>
    <property type="match status" value="1"/>
</dbReference>
<keyword evidence="3" id="KW-0804">Transcription</keyword>
<dbReference type="PRINTS" id="PR00032">
    <property type="entry name" value="HTHARAC"/>
</dbReference>
<dbReference type="RefSeq" id="WP_378094978.1">
    <property type="nucleotide sequence ID" value="NZ_JBHSEP010000005.1"/>
</dbReference>
<reference evidence="6" key="1">
    <citation type="journal article" date="2019" name="Int. J. Syst. Evol. Microbiol.">
        <title>The Global Catalogue of Microorganisms (GCM) 10K type strain sequencing project: providing services to taxonomists for standard genome sequencing and annotation.</title>
        <authorList>
            <consortium name="The Broad Institute Genomics Platform"/>
            <consortium name="The Broad Institute Genome Sequencing Center for Infectious Disease"/>
            <person name="Wu L."/>
            <person name="Ma J."/>
        </authorList>
    </citation>
    <scope>NUCLEOTIDE SEQUENCE [LARGE SCALE GENOMIC DNA]</scope>
    <source>
        <strain evidence="6">CCUG 49571</strain>
    </source>
</reference>
<gene>
    <name evidence="5" type="ORF">ACFO3S_10085</name>
</gene>
<dbReference type="Pfam" id="PF02311">
    <property type="entry name" value="AraC_binding"/>
    <property type="match status" value="1"/>
</dbReference>
<proteinExistence type="predicted"/>
<protein>
    <submittedName>
        <fullName evidence="5">AraC family transcriptional regulator</fullName>
    </submittedName>
</protein>
<dbReference type="Proteomes" id="UP001596028">
    <property type="component" value="Unassembled WGS sequence"/>
</dbReference>
<sequence length="295" mass="34089">MAFLHFLAPPLPHYISSGRMRYEAGDRHPSRKAIEVFDLLAVRKGALHIAEEDRTFEVREGEALILRPDVRHYGSKPCDETTEFYWAHFQTTGEWQAGQEAGGGIQADPAEETPFFRPIERFTLTLPQYRKLPGALQVFEWLEEIARASEEEEGIAPQWKQQLLFQQVLYALGNAERPAWETSPRRLADSVAQYLRSRYADKIDHNAMKEAFHFHPVYITRCMKQYYGCTPLEYLNHYRIEQSKLLLKNSDLPIQRIAGETGFNSSSYFIRMFTQLNGDTPKSYRESFRGGGEAT</sequence>
<dbReference type="SUPFAM" id="SSF51215">
    <property type="entry name" value="Regulatory protein AraC"/>
    <property type="match status" value="1"/>
</dbReference>
<dbReference type="Pfam" id="PF12833">
    <property type="entry name" value="HTH_18"/>
    <property type="match status" value="1"/>
</dbReference>
<evidence type="ECO:0000256" key="1">
    <source>
        <dbReference type="ARBA" id="ARBA00023015"/>
    </source>
</evidence>
<dbReference type="InterPro" id="IPR037923">
    <property type="entry name" value="HTH-like"/>
</dbReference>
<dbReference type="Gene3D" id="1.10.10.60">
    <property type="entry name" value="Homeodomain-like"/>
    <property type="match status" value="2"/>
</dbReference>
<dbReference type="SMART" id="SM00342">
    <property type="entry name" value="HTH_ARAC"/>
    <property type="match status" value="1"/>
</dbReference>
<dbReference type="EMBL" id="JBHSEP010000005">
    <property type="protein sequence ID" value="MFC4598583.1"/>
    <property type="molecule type" value="Genomic_DNA"/>
</dbReference>
<dbReference type="InterPro" id="IPR018060">
    <property type="entry name" value="HTH_AraC"/>
</dbReference>
<evidence type="ECO:0000256" key="3">
    <source>
        <dbReference type="ARBA" id="ARBA00023163"/>
    </source>
</evidence>
<evidence type="ECO:0000313" key="6">
    <source>
        <dbReference type="Proteomes" id="UP001596028"/>
    </source>
</evidence>
<dbReference type="InterPro" id="IPR009057">
    <property type="entry name" value="Homeodomain-like_sf"/>
</dbReference>
<dbReference type="InterPro" id="IPR020449">
    <property type="entry name" value="Tscrpt_reg_AraC-type_HTH"/>
</dbReference>
<name>A0ABV9FC32_9BACL</name>